<proteinExistence type="predicted"/>
<evidence type="ECO:0000256" key="1">
    <source>
        <dbReference type="ARBA" id="ARBA00023002"/>
    </source>
</evidence>
<gene>
    <name evidence="3" type="ORF">HannXRQ_Chr08g0224351</name>
</gene>
<keyword evidence="1" id="KW-0560">Oxidoreductase</keyword>
<dbReference type="InterPro" id="IPR036812">
    <property type="entry name" value="NAD(P)_OxRdtase_dom_sf"/>
</dbReference>
<keyword evidence="4" id="KW-1185">Reference proteome</keyword>
<dbReference type="OMA" id="KLPWTGM"/>
<dbReference type="InterPro" id="IPR044497">
    <property type="entry name" value="AKR4A/B"/>
</dbReference>
<dbReference type="GO" id="GO:0005829">
    <property type="term" value="C:cytosol"/>
    <property type="evidence" value="ECO:0000318"/>
    <property type="project" value="GO_Central"/>
</dbReference>
<accession>A0A251U6S4</accession>
<name>A0A251U6S4_HELAN</name>
<dbReference type="PRINTS" id="PR00069">
    <property type="entry name" value="ALDKETRDTASE"/>
</dbReference>
<dbReference type="InterPro" id="IPR020471">
    <property type="entry name" value="AKR"/>
</dbReference>
<dbReference type="Proteomes" id="UP000215914">
    <property type="component" value="Chromosome 8"/>
</dbReference>
<dbReference type="EMBL" id="CM007897">
    <property type="protein sequence ID" value="OTG18556.1"/>
    <property type="molecule type" value="Genomic_DNA"/>
</dbReference>
<dbReference type="InterPro" id="IPR018170">
    <property type="entry name" value="Aldo/ket_reductase_CS"/>
</dbReference>
<evidence type="ECO:0000313" key="3">
    <source>
        <dbReference type="EMBL" id="OTG18556.1"/>
    </source>
</evidence>
<evidence type="ECO:0000259" key="2">
    <source>
        <dbReference type="Pfam" id="PF00248"/>
    </source>
</evidence>
<dbReference type="InterPro" id="IPR023210">
    <property type="entry name" value="NADP_OxRdtase_dom"/>
</dbReference>
<keyword evidence="3" id="KW-0407">Ion channel</keyword>
<dbReference type="SUPFAM" id="SSF51430">
    <property type="entry name" value="NAD(P)-linked oxidoreductase"/>
    <property type="match status" value="2"/>
</dbReference>
<dbReference type="Gene3D" id="3.20.20.100">
    <property type="entry name" value="NADP-dependent oxidoreductase domain"/>
    <property type="match status" value="2"/>
</dbReference>
<dbReference type="GO" id="GO:0044550">
    <property type="term" value="P:secondary metabolite biosynthetic process"/>
    <property type="evidence" value="ECO:0007669"/>
    <property type="project" value="UniProtKB-ARBA"/>
</dbReference>
<feature type="domain" description="NADP-dependent oxidoreductase" evidence="2">
    <location>
        <begin position="307"/>
        <end position="458"/>
    </location>
</feature>
<protein>
    <submittedName>
        <fullName evidence="3">Putative aldo/keto reductase/potassium channel subunit beta</fullName>
    </submittedName>
</protein>
<dbReference type="STRING" id="4232.A0A251U6S4"/>
<keyword evidence="3" id="KW-0813">Transport</keyword>
<dbReference type="PROSITE" id="PS00062">
    <property type="entry name" value="ALDOKETO_REDUCTASE_2"/>
    <property type="match status" value="2"/>
</dbReference>
<dbReference type="PROSITE" id="PS00798">
    <property type="entry name" value="ALDOKETO_REDUCTASE_1"/>
    <property type="match status" value="1"/>
</dbReference>
<organism evidence="3 4">
    <name type="scientific">Helianthus annuus</name>
    <name type="common">Common sunflower</name>
    <dbReference type="NCBI Taxonomy" id="4232"/>
    <lineage>
        <taxon>Eukaryota</taxon>
        <taxon>Viridiplantae</taxon>
        <taxon>Streptophyta</taxon>
        <taxon>Embryophyta</taxon>
        <taxon>Tracheophyta</taxon>
        <taxon>Spermatophyta</taxon>
        <taxon>Magnoliopsida</taxon>
        <taxon>eudicotyledons</taxon>
        <taxon>Gunneridae</taxon>
        <taxon>Pentapetalae</taxon>
        <taxon>asterids</taxon>
        <taxon>campanulids</taxon>
        <taxon>Asterales</taxon>
        <taxon>Asteraceae</taxon>
        <taxon>Asteroideae</taxon>
        <taxon>Heliantheae alliance</taxon>
        <taxon>Heliantheae</taxon>
        <taxon>Helianthus</taxon>
    </lineage>
</organism>
<feature type="domain" description="NADP-dependent oxidoreductase" evidence="2">
    <location>
        <begin position="41"/>
        <end position="296"/>
    </location>
</feature>
<dbReference type="GO" id="GO:0004032">
    <property type="term" value="F:aldose reductase (NADPH) activity"/>
    <property type="evidence" value="ECO:0000318"/>
    <property type="project" value="GO_Central"/>
</dbReference>
<evidence type="ECO:0000313" key="4">
    <source>
        <dbReference type="Proteomes" id="UP000215914"/>
    </source>
</evidence>
<dbReference type="PANTHER" id="PTHR11732">
    <property type="entry name" value="ALDO/KETO REDUCTASE"/>
    <property type="match status" value="1"/>
</dbReference>
<dbReference type="FunFam" id="3.20.20.100:FF:000014">
    <property type="entry name" value="NAD(P)-linked oxidoreductase superfamily protein"/>
    <property type="match status" value="1"/>
</dbReference>
<sequence length="486" mass="54637">MSSMPEKMISSAEGPRPVPVIAMGTATESVIAGIEAVTPSTLIEAIKAGYRHFDTAAVYKTEKSVGEAVAEALRSGHINSRSEIFVTTKLWCNSCDRHLVVPAIKQSLKNLGLEYVDLYLIHWPLKLIQDEFRGPVPIECIATMDLKAVWEGMEECQTLGLTKSIGVSNFSSKKIQQILSFAKIPPAVNQIEMNPNWQQKKITEFCKANGILVTAYSPLGAFGNRSWGHNRVMECDILQNIAKSKGKTVAQISLRWLYEQGVSIAVKSFNVERMKQNLDIFDWSLTQEELKKIDQIPQRRHGIAAIDMKAVWEGMEECQTLGLTKSIGVSNFSSKRIEQILSFAKIPPAVNQIEMNPHWQQKKIIEFCKVNGILVTAYSPLGGAGNNVLGHDRVMKCHVLQDIAKSRGKTLAQISLRWLYEQGVSIAVKSFNTERMKQNLDIFDWTLTEEELYKIDQIPQRRHFYLIGTMVTEHNDIMAEIDAELD</sequence>
<dbReference type="AlphaFoldDB" id="A0A251U6S4"/>
<dbReference type="CDD" id="cd19124">
    <property type="entry name" value="AKR_AKR4A_4B"/>
    <property type="match status" value="1"/>
</dbReference>
<dbReference type="Pfam" id="PF00248">
    <property type="entry name" value="Aldo_ket_red"/>
    <property type="match status" value="2"/>
</dbReference>
<keyword evidence="3" id="KW-0406">Ion transport</keyword>
<dbReference type="InParanoid" id="A0A251U6S4"/>
<dbReference type="FunCoup" id="A0A251U6S4">
    <property type="interactions" value="59"/>
</dbReference>
<dbReference type="GO" id="GO:0034220">
    <property type="term" value="P:monoatomic ion transmembrane transport"/>
    <property type="evidence" value="ECO:0007669"/>
    <property type="project" value="UniProtKB-KW"/>
</dbReference>
<reference evidence="4" key="1">
    <citation type="journal article" date="2017" name="Nature">
        <title>The sunflower genome provides insights into oil metabolism, flowering and Asterid evolution.</title>
        <authorList>
            <person name="Badouin H."/>
            <person name="Gouzy J."/>
            <person name="Grassa C.J."/>
            <person name="Murat F."/>
            <person name="Staton S.E."/>
            <person name="Cottret L."/>
            <person name="Lelandais-Briere C."/>
            <person name="Owens G.L."/>
            <person name="Carrere S."/>
            <person name="Mayjonade B."/>
            <person name="Legrand L."/>
            <person name="Gill N."/>
            <person name="Kane N.C."/>
            <person name="Bowers J.E."/>
            <person name="Hubner S."/>
            <person name="Bellec A."/>
            <person name="Berard A."/>
            <person name="Berges H."/>
            <person name="Blanchet N."/>
            <person name="Boniface M.C."/>
            <person name="Brunel D."/>
            <person name="Catrice O."/>
            <person name="Chaidir N."/>
            <person name="Claudel C."/>
            <person name="Donnadieu C."/>
            <person name="Faraut T."/>
            <person name="Fievet G."/>
            <person name="Helmstetter N."/>
            <person name="King M."/>
            <person name="Knapp S.J."/>
            <person name="Lai Z."/>
            <person name="Le Paslier M.C."/>
            <person name="Lippi Y."/>
            <person name="Lorenzon L."/>
            <person name="Mandel J.R."/>
            <person name="Marage G."/>
            <person name="Marchand G."/>
            <person name="Marquand E."/>
            <person name="Bret-Mestries E."/>
            <person name="Morien E."/>
            <person name="Nambeesan S."/>
            <person name="Nguyen T."/>
            <person name="Pegot-Espagnet P."/>
            <person name="Pouilly N."/>
            <person name="Raftis F."/>
            <person name="Sallet E."/>
            <person name="Schiex T."/>
            <person name="Thomas J."/>
            <person name="Vandecasteele C."/>
            <person name="Vares D."/>
            <person name="Vear F."/>
            <person name="Vautrin S."/>
            <person name="Crespi M."/>
            <person name="Mangin B."/>
            <person name="Burke J.M."/>
            <person name="Salse J."/>
            <person name="Munos S."/>
            <person name="Vincourt P."/>
            <person name="Rieseberg L.H."/>
            <person name="Langlade N.B."/>
        </authorList>
    </citation>
    <scope>NUCLEOTIDE SEQUENCE [LARGE SCALE GENOMIC DNA]</scope>
    <source>
        <strain evidence="4">cv. SF193</strain>
    </source>
</reference>